<keyword evidence="1" id="KW-0929">Antimicrobial</keyword>
<protein>
    <submittedName>
        <fullName evidence="3">Uncharacterized protein</fullName>
    </submittedName>
</protein>
<proteinExistence type="predicted"/>
<dbReference type="InterPro" id="IPR023347">
    <property type="entry name" value="Lysozyme_dom_sf"/>
</dbReference>
<evidence type="ECO:0000313" key="3">
    <source>
        <dbReference type="EMBL" id="ANI28788.1"/>
    </source>
</evidence>
<dbReference type="Proteomes" id="UP000266744">
    <property type="component" value="Chromosome"/>
</dbReference>
<sequence length="71" mass="7074">MAPALRNKLLASSAGGAALTLALVGGHHGLEGLEYTAYFDVVGVLTLCDGDTGKKMSATAMGSAISGECCE</sequence>
<evidence type="ECO:0000256" key="2">
    <source>
        <dbReference type="ARBA" id="ARBA00022638"/>
    </source>
</evidence>
<organism evidence="3 4">
    <name type="scientific">Yersinia entomophaga</name>
    <dbReference type="NCBI Taxonomy" id="935293"/>
    <lineage>
        <taxon>Bacteria</taxon>
        <taxon>Pseudomonadati</taxon>
        <taxon>Pseudomonadota</taxon>
        <taxon>Gammaproteobacteria</taxon>
        <taxon>Enterobacterales</taxon>
        <taxon>Yersiniaceae</taxon>
        <taxon>Yersinia</taxon>
    </lineage>
</organism>
<dbReference type="InterPro" id="IPR023346">
    <property type="entry name" value="Lysozyme-like_dom_sf"/>
</dbReference>
<dbReference type="EMBL" id="CP010029">
    <property type="protein sequence ID" value="ANI28788.1"/>
    <property type="molecule type" value="Genomic_DNA"/>
</dbReference>
<gene>
    <name evidence="3" type="ORF">PL78_02895</name>
</gene>
<name>A0ABN4PN32_YERET</name>
<keyword evidence="4" id="KW-1185">Reference proteome</keyword>
<accession>A0ABN4PN32</accession>
<dbReference type="Gene3D" id="1.10.530.40">
    <property type="match status" value="1"/>
</dbReference>
<keyword evidence="2" id="KW-0081">Bacteriolytic enzyme</keyword>
<evidence type="ECO:0000256" key="1">
    <source>
        <dbReference type="ARBA" id="ARBA00022529"/>
    </source>
</evidence>
<dbReference type="SUPFAM" id="SSF53955">
    <property type="entry name" value="Lysozyme-like"/>
    <property type="match status" value="1"/>
</dbReference>
<dbReference type="RefSeq" id="WP_064512982.1">
    <property type="nucleotide sequence ID" value="NZ_CP010029.1"/>
</dbReference>
<evidence type="ECO:0000313" key="4">
    <source>
        <dbReference type="Proteomes" id="UP000266744"/>
    </source>
</evidence>
<reference evidence="4" key="1">
    <citation type="journal article" date="2016" name="Toxins">
        <title>The Draft Genome Sequence of the Yersinia entomophaga Entomopathogenic Type Strain MH96T.</title>
        <authorList>
            <person name="Hurst M.R."/>
            <person name="Beattie A."/>
            <person name="Altermann E."/>
            <person name="Moraga R.M."/>
            <person name="Harper L.A."/>
            <person name="Calder J."/>
            <person name="Laugraud A."/>
        </authorList>
    </citation>
    <scope>NUCLEOTIDE SEQUENCE [LARGE SCALE GENOMIC DNA]</scope>
    <source>
        <strain evidence="4">MH96</strain>
    </source>
</reference>